<dbReference type="KEGG" id="rfo:REIFOR_02791"/>
<evidence type="ECO:0000256" key="2">
    <source>
        <dbReference type="ARBA" id="ARBA00002368"/>
    </source>
</evidence>
<comment type="subunit">
    <text evidence="6">Homotetramer.</text>
</comment>
<proteinExistence type="inferred from homology"/>
<keyword evidence="8" id="KW-0479">Metal-binding</keyword>
<dbReference type="EC" id="3.5.2.5" evidence="7"/>
<dbReference type="SUPFAM" id="SSF51338">
    <property type="entry name" value="Composite domain of metallo-dependent hydrolases"/>
    <property type="match status" value="1"/>
</dbReference>
<keyword evidence="10" id="KW-0862">Zinc</keyword>
<organism evidence="12 13">
    <name type="scientific">Reinekea forsetii</name>
    <dbReference type="NCBI Taxonomy" id="1336806"/>
    <lineage>
        <taxon>Bacteria</taxon>
        <taxon>Pseudomonadati</taxon>
        <taxon>Pseudomonadota</taxon>
        <taxon>Gammaproteobacteria</taxon>
        <taxon>Oceanospirillales</taxon>
        <taxon>Saccharospirillaceae</taxon>
        <taxon>Reinekea</taxon>
    </lineage>
</organism>
<feature type="domain" description="Amidohydrolase-related" evidence="11">
    <location>
        <begin position="52"/>
        <end position="429"/>
    </location>
</feature>
<gene>
    <name evidence="12" type="primary">alc</name>
    <name evidence="12" type="ORF">REIFOR_02791</name>
</gene>
<dbReference type="Gene3D" id="3.20.20.140">
    <property type="entry name" value="Metal-dependent hydrolases"/>
    <property type="match status" value="1"/>
</dbReference>
<comment type="function">
    <text evidence="2">Catalyzes the reversible cyclization of carbamoyl aspartate to dihydroorotate.</text>
</comment>
<dbReference type="GO" id="GO:0008270">
    <property type="term" value="F:zinc ion binding"/>
    <property type="evidence" value="ECO:0007669"/>
    <property type="project" value="InterPro"/>
</dbReference>
<evidence type="ECO:0000313" key="13">
    <source>
        <dbReference type="Proteomes" id="UP000229757"/>
    </source>
</evidence>
<dbReference type="PANTHER" id="PTHR43668">
    <property type="entry name" value="ALLANTOINASE"/>
    <property type="match status" value="1"/>
</dbReference>
<dbReference type="InterPro" id="IPR032466">
    <property type="entry name" value="Metal_Hydrolase"/>
</dbReference>
<accession>A0A2K8KTG5</accession>
<dbReference type="GO" id="GO:0050897">
    <property type="term" value="F:cobalt ion binding"/>
    <property type="evidence" value="ECO:0007669"/>
    <property type="project" value="InterPro"/>
</dbReference>
<comment type="cofactor">
    <cofactor evidence="1">
        <name>Zn(2+)</name>
        <dbReference type="ChEBI" id="CHEBI:29105"/>
    </cofactor>
</comment>
<dbReference type="GO" id="GO:0004038">
    <property type="term" value="F:allantoinase activity"/>
    <property type="evidence" value="ECO:0007669"/>
    <property type="project" value="UniProtKB-EC"/>
</dbReference>
<keyword evidence="9 12" id="KW-0378">Hydrolase</keyword>
<dbReference type="SUPFAM" id="SSF51556">
    <property type="entry name" value="Metallo-dependent hydrolases"/>
    <property type="match status" value="1"/>
</dbReference>
<evidence type="ECO:0000256" key="9">
    <source>
        <dbReference type="ARBA" id="ARBA00022801"/>
    </source>
</evidence>
<evidence type="ECO:0000256" key="3">
    <source>
        <dbReference type="ARBA" id="ARBA00004968"/>
    </source>
</evidence>
<dbReference type="Proteomes" id="UP000229757">
    <property type="component" value="Chromosome"/>
</dbReference>
<sequence length="457" mass="49479">MSHQLFSSQRVMMPEGERPACVVVRAGRIVDILPYDGPRPPADQQHDFGDRVLMPGLVDSHVHINEPGRTDWEGFDTATHAAAAGGITSLVDMPLNCIPVTISAAAFAAKQAVLAGKLWVDAGFWGGATADNLTELPALLAAGVLGVKSFTIDSGIDEFQSVNEAQLTLAMRQLARRDLPHLIHAELDHSPAEPMSIPTSYQGFLSSRPARWENDAVALVIRVMRQLVSEGLTPRAHIVHLSSAQALPMIRAARAEGLLLSCETCPHYLVLAAETIPDGQASYKCCPPIREQSNQESLWQGLLDGSIDCIVSDHSPCTPNLKNLDSGDIENAWGGISGLQFGLSLIWTAARQRGMPLTDLVRLMAQRPAELCGLTDKGAIAIGQQADFCVFAPEQRFTVSAEIIQHRHKVSPYLGHQLTGVVRSTWLAGELIYSNEDRPHFPGPARGRALLAEQESN</sequence>
<name>A0A2K8KTG5_9GAMM</name>
<evidence type="ECO:0000256" key="1">
    <source>
        <dbReference type="ARBA" id="ARBA00001947"/>
    </source>
</evidence>
<dbReference type="GO" id="GO:0000256">
    <property type="term" value="P:allantoin catabolic process"/>
    <property type="evidence" value="ECO:0007669"/>
    <property type="project" value="InterPro"/>
</dbReference>
<comment type="similarity">
    <text evidence="5">Belongs to the metallo-dependent hydrolases superfamily. Allantoinase family.</text>
</comment>
<dbReference type="AlphaFoldDB" id="A0A2K8KTG5"/>
<dbReference type="FunFam" id="3.20.20.140:FF:000032">
    <property type="entry name" value="Allantoinase Dal1"/>
    <property type="match status" value="1"/>
</dbReference>
<keyword evidence="13" id="KW-1185">Reference proteome</keyword>
<evidence type="ECO:0000256" key="10">
    <source>
        <dbReference type="ARBA" id="ARBA00022833"/>
    </source>
</evidence>
<dbReference type="OrthoDB" id="5687299at2"/>
<dbReference type="InterPro" id="IPR050138">
    <property type="entry name" value="DHOase/Allantoinase_Hydrolase"/>
</dbReference>
<dbReference type="InterPro" id="IPR002195">
    <property type="entry name" value="Dihydroorotase_CS"/>
</dbReference>
<evidence type="ECO:0000256" key="8">
    <source>
        <dbReference type="ARBA" id="ARBA00022723"/>
    </source>
</evidence>
<evidence type="ECO:0000313" key="12">
    <source>
        <dbReference type="EMBL" id="ATX77912.1"/>
    </source>
</evidence>
<comment type="pathway">
    <text evidence="3">Nitrogen metabolism; (S)-allantoin degradation; allantoate from (S)-allantoin: step 1/1.</text>
</comment>
<dbReference type="InterPro" id="IPR017593">
    <property type="entry name" value="Allantoinase"/>
</dbReference>
<protein>
    <recommendedName>
        <fullName evidence="7">allantoinase</fullName>
        <ecNumber evidence="7">3.5.2.5</ecNumber>
    </recommendedName>
</protein>
<dbReference type="PANTHER" id="PTHR43668:SF2">
    <property type="entry name" value="ALLANTOINASE"/>
    <property type="match status" value="1"/>
</dbReference>
<dbReference type="InterPro" id="IPR018228">
    <property type="entry name" value="DNase_TatD-rel_CS"/>
</dbReference>
<reference evidence="12 13" key="1">
    <citation type="journal article" date="2017" name="Environ. Microbiol.">
        <title>Genomic and physiological analyses of 'Reinekea forsetii' reveal a versatile opportunistic lifestyle during spring algae blooms.</title>
        <authorList>
            <person name="Avci B."/>
            <person name="Hahnke R.L."/>
            <person name="Chafee M."/>
            <person name="Fischer T."/>
            <person name="Gruber-Vodicka H."/>
            <person name="Tegetmeyer H.E."/>
            <person name="Harder J."/>
            <person name="Fuchs B.M."/>
            <person name="Amann R.I."/>
            <person name="Teeling H."/>
        </authorList>
    </citation>
    <scope>NUCLEOTIDE SEQUENCE [LARGE SCALE GENOMIC DNA]</scope>
    <source>
        <strain evidence="12 13">Hel1_31_D35</strain>
    </source>
</reference>
<evidence type="ECO:0000256" key="5">
    <source>
        <dbReference type="ARBA" id="ARBA00010368"/>
    </source>
</evidence>
<dbReference type="PROSITE" id="PS01137">
    <property type="entry name" value="TATD_1"/>
    <property type="match status" value="1"/>
</dbReference>
<comment type="similarity">
    <text evidence="4">Belongs to the metallo-dependent hydrolases superfamily. DHOase family. Class I DHOase subfamily.</text>
</comment>
<evidence type="ECO:0000256" key="6">
    <source>
        <dbReference type="ARBA" id="ARBA00011881"/>
    </source>
</evidence>
<evidence type="ECO:0000259" key="11">
    <source>
        <dbReference type="Pfam" id="PF01979"/>
    </source>
</evidence>
<dbReference type="EMBL" id="CP011797">
    <property type="protein sequence ID" value="ATX77912.1"/>
    <property type="molecule type" value="Genomic_DNA"/>
</dbReference>
<dbReference type="Pfam" id="PF01979">
    <property type="entry name" value="Amidohydro_1"/>
    <property type="match status" value="1"/>
</dbReference>
<dbReference type="InterPro" id="IPR006680">
    <property type="entry name" value="Amidohydro-rel"/>
</dbReference>
<dbReference type="RefSeq" id="WP_100258133.1">
    <property type="nucleotide sequence ID" value="NZ_CP011797.1"/>
</dbReference>
<dbReference type="GO" id="GO:0005737">
    <property type="term" value="C:cytoplasm"/>
    <property type="evidence" value="ECO:0007669"/>
    <property type="project" value="TreeGrafter"/>
</dbReference>
<dbReference type="PROSITE" id="PS00482">
    <property type="entry name" value="DIHYDROOROTASE_1"/>
    <property type="match status" value="1"/>
</dbReference>
<evidence type="ECO:0000256" key="4">
    <source>
        <dbReference type="ARBA" id="ARBA00010286"/>
    </source>
</evidence>
<dbReference type="InterPro" id="IPR011059">
    <property type="entry name" value="Metal-dep_hydrolase_composite"/>
</dbReference>
<dbReference type="NCBIfam" id="TIGR03178">
    <property type="entry name" value="allantoinase"/>
    <property type="match status" value="1"/>
</dbReference>
<dbReference type="GO" id="GO:0006145">
    <property type="term" value="P:purine nucleobase catabolic process"/>
    <property type="evidence" value="ECO:0007669"/>
    <property type="project" value="TreeGrafter"/>
</dbReference>
<evidence type="ECO:0000256" key="7">
    <source>
        <dbReference type="ARBA" id="ARBA00012863"/>
    </source>
</evidence>